<evidence type="ECO:0000256" key="1">
    <source>
        <dbReference type="ARBA" id="ARBA00023186"/>
    </source>
</evidence>
<dbReference type="GO" id="GO:0051082">
    <property type="term" value="F:unfolded protein binding"/>
    <property type="evidence" value="ECO:0007669"/>
    <property type="project" value="TreeGrafter"/>
</dbReference>
<dbReference type="InterPro" id="IPR036869">
    <property type="entry name" value="J_dom_sf"/>
</dbReference>
<keyword evidence="5" id="KW-1185">Reference proteome</keyword>
<evidence type="ECO:0000259" key="3">
    <source>
        <dbReference type="PROSITE" id="PS50076"/>
    </source>
</evidence>
<organism evidence="4 5">
    <name type="scientific">Multifurca ochricompacta</name>
    <dbReference type="NCBI Taxonomy" id="376703"/>
    <lineage>
        <taxon>Eukaryota</taxon>
        <taxon>Fungi</taxon>
        <taxon>Dikarya</taxon>
        <taxon>Basidiomycota</taxon>
        <taxon>Agaricomycotina</taxon>
        <taxon>Agaricomycetes</taxon>
        <taxon>Russulales</taxon>
        <taxon>Russulaceae</taxon>
        <taxon>Multifurca</taxon>
    </lineage>
</organism>
<name>A0AAD4M2D8_9AGAM</name>
<accession>A0AAD4M2D8</accession>
<reference evidence="4" key="1">
    <citation type="journal article" date="2022" name="New Phytol.">
        <title>Evolutionary transition to the ectomycorrhizal habit in the genomes of a hyperdiverse lineage of mushroom-forming fungi.</title>
        <authorList>
            <person name="Looney B."/>
            <person name="Miyauchi S."/>
            <person name="Morin E."/>
            <person name="Drula E."/>
            <person name="Courty P.E."/>
            <person name="Kohler A."/>
            <person name="Kuo A."/>
            <person name="LaButti K."/>
            <person name="Pangilinan J."/>
            <person name="Lipzen A."/>
            <person name="Riley R."/>
            <person name="Andreopoulos W."/>
            <person name="He G."/>
            <person name="Johnson J."/>
            <person name="Nolan M."/>
            <person name="Tritt A."/>
            <person name="Barry K.W."/>
            <person name="Grigoriev I.V."/>
            <person name="Nagy L.G."/>
            <person name="Hibbett D."/>
            <person name="Henrissat B."/>
            <person name="Matheny P.B."/>
            <person name="Labbe J."/>
            <person name="Martin F.M."/>
        </authorList>
    </citation>
    <scope>NUCLEOTIDE SEQUENCE</scope>
    <source>
        <strain evidence="4">BPL690</strain>
    </source>
</reference>
<gene>
    <name evidence="4" type="ORF">B0F90DRAFT_1728342</name>
</gene>
<dbReference type="Pfam" id="PF00226">
    <property type="entry name" value="DnaJ"/>
    <property type="match status" value="1"/>
</dbReference>
<dbReference type="SUPFAM" id="SSF46565">
    <property type="entry name" value="Chaperone J-domain"/>
    <property type="match status" value="1"/>
</dbReference>
<dbReference type="CDD" id="cd06257">
    <property type="entry name" value="DnaJ"/>
    <property type="match status" value="1"/>
</dbReference>
<dbReference type="PRINTS" id="PR00625">
    <property type="entry name" value="JDOMAIN"/>
</dbReference>
<sequence length="225" mass="25906">MLQHRFILLGRTQRRYGVVTILLVCRTRRAFSTTFVQRATHYDTLSVPRNASKSQIKSAYYKFSMQFHPDINKDPQAKEKFLAFSEAYTVLGDDRQRRLYDRSFTSPGVAPGKEYHPPGYHPYPTYSHYTTVNEARRRSANYAWERRHRPPPGSNPYPYPSTQRPQPSGDPHFRRAAGTLHYHPPRTDWKETKLDRVNRVSGLGRAAQLVGLLVVVAFVGTLGKS</sequence>
<evidence type="ECO:0000313" key="5">
    <source>
        <dbReference type="Proteomes" id="UP001203297"/>
    </source>
</evidence>
<protein>
    <submittedName>
        <fullName evidence="4">DnaJ domain-containing protein</fullName>
    </submittedName>
</protein>
<dbReference type="Proteomes" id="UP001203297">
    <property type="component" value="Unassembled WGS sequence"/>
</dbReference>
<feature type="domain" description="J" evidence="3">
    <location>
        <begin position="40"/>
        <end position="104"/>
    </location>
</feature>
<proteinExistence type="predicted"/>
<dbReference type="EMBL" id="WTXG01000023">
    <property type="protein sequence ID" value="KAI0299394.1"/>
    <property type="molecule type" value="Genomic_DNA"/>
</dbReference>
<dbReference type="GO" id="GO:0005737">
    <property type="term" value="C:cytoplasm"/>
    <property type="evidence" value="ECO:0007669"/>
    <property type="project" value="TreeGrafter"/>
</dbReference>
<dbReference type="AlphaFoldDB" id="A0AAD4M2D8"/>
<dbReference type="PANTHER" id="PTHR43096:SF52">
    <property type="entry name" value="DNAJ HOMOLOG 1, MITOCHONDRIAL-RELATED"/>
    <property type="match status" value="1"/>
</dbReference>
<keyword evidence="1" id="KW-0143">Chaperone</keyword>
<dbReference type="SMART" id="SM00271">
    <property type="entry name" value="DnaJ"/>
    <property type="match status" value="1"/>
</dbReference>
<dbReference type="InterPro" id="IPR001623">
    <property type="entry name" value="DnaJ_domain"/>
</dbReference>
<dbReference type="PANTHER" id="PTHR43096">
    <property type="entry name" value="DNAJ HOMOLOG 1, MITOCHONDRIAL-RELATED"/>
    <property type="match status" value="1"/>
</dbReference>
<dbReference type="Gene3D" id="1.10.287.110">
    <property type="entry name" value="DnaJ domain"/>
    <property type="match status" value="1"/>
</dbReference>
<dbReference type="PROSITE" id="PS50076">
    <property type="entry name" value="DNAJ_2"/>
    <property type="match status" value="1"/>
</dbReference>
<evidence type="ECO:0000256" key="2">
    <source>
        <dbReference type="SAM" id="MobiDB-lite"/>
    </source>
</evidence>
<dbReference type="GO" id="GO:0042026">
    <property type="term" value="P:protein refolding"/>
    <property type="evidence" value="ECO:0007669"/>
    <property type="project" value="TreeGrafter"/>
</dbReference>
<evidence type="ECO:0000313" key="4">
    <source>
        <dbReference type="EMBL" id="KAI0299394.1"/>
    </source>
</evidence>
<comment type="caution">
    <text evidence="4">The sequence shown here is derived from an EMBL/GenBank/DDBJ whole genome shotgun (WGS) entry which is preliminary data.</text>
</comment>
<feature type="region of interest" description="Disordered" evidence="2">
    <location>
        <begin position="142"/>
        <end position="187"/>
    </location>
</feature>